<dbReference type="OrthoDB" id="340608at2759"/>
<proteinExistence type="inferred from homology"/>
<feature type="compositionally biased region" description="Low complexity" evidence="6">
    <location>
        <begin position="23"/>
        <end position="35"/>
    </location>
</feature>
<dbReference type="Pfam" id="PF03381">
    <property type="entry name" value="CDC50"/>
    <property type="match status" value="1"/>
</dbReference>
<keyword evidence="4 7" id="KW-1133">Transmembrane helix</keyword>
<accession>A0A7J7IR84</accession>
<dbReference type="AlphaFoldDB" id="A0A7J7IR84"/>
<dbReference type="GO" id="GO:0005794">
    <property type="term" value="C:Golgi apparatus"/>
    <property type="evidence" value="ECO:0007669"/>
    <property type="project" value="TreeGrafter"/>
</dbReference>
<feature type="compositionally biased region" description="Polar residues" evidence="6">
    <location>
        <begin position="36"/>
        <end position="62"/>
    </location>
</feature>
<protein>
    <submittedName>
        <fullName evidence="8">Cell cycle control protein</fullName>
    </submittedName>
</protein>
<evidence type="ECO:0000256" key="5">
    <source>
        <dbReference type="ARBA" id="ARBA00023136"/>
    </source>
</evidence>
<evidence type="ECO:0000256" key="3">
    <source>
        <dbReference type="ARBA" id="ARBA00022692"/>
    </source>
</evidence>
<feature type="region of interest" description="Disordered" evidence="6">
    <location>
        <begin position="138"/>
        <end position="158"/>
    </location>
</feature>
<keyword evidence="3 7" id="KW-0812">Transmembrane</keyword>
<dbReference type="InterPro" id="IPR005045">
    <property type="entry name" value="CDC50/LEM3_fam"/>
</dbReference>
<evidence type="ECO:0000256" key="2">
    <source>
        <dbReference type="ARBA" id="ARBA00009457"/>
    </source>
</evidence>
<evidence type="ECO:0000256" key="4">
    <source>
        <dbReference type="ARBA" id="ARBA00022989"/>
    </source>
</evidence>
<feature type="transmembrane region" description="Helical" evidence="7">
    <location>
        <begin position="209"/>
        <end position="233"/>
    </location>
</feature>
<dbReference type="PANTHER" id="PTHR10926:SF0">
    <property type="entry name" value="CDC50, ISOFORM A"/>
    <property type="match status" value="1"/>
</dbReference>
<name>A0A7J7IR84_9RHOD</name>
<evidence type="ECO:0000256" key="1">
    <source>
        <dbReference type="ARBA" id="ARBA00004141"/>
    </source>
</evidence>
<comment type="subcellular location">
    <subcellularLocation>
        <location evidence="1">Membrane</location>
        <topology evidence="1">Multi-pass membrane protein</topology>
    </subcellularLocation>
</comment>
<keyword evidence="5 7" id="KW-0472">Membrane</keyword>
<sequence length="524" mass="58332">MVTVEDLLQKTAPTGKHRSTRGSINNSSQSVGSSNAAETTASPHDSALTNEAGSPGNATTGRDSGGARNPRSWNIGKIFKWPWGLNRSGRDEQTVVSENSATANEGAVLRRYSEITRELLENWVDQDAPELVPEDEKLGETQGEQAGEDSLDQTLPPNDLSYRRRVSRKRRFIRALTCGIDPDPENGDAEPTPQLYAFRNQELPSVKPLFLPWFVALILLILGGACLGIGIYLSVGNNSLHPVLQVRYDDKCTLDETDCEVRIDVPMRLTAPVYVWYHLTNFYSNYRVYDESRSARMNEGHWPLSYSQVQDCLPLLYGGQITSNNPQGYLVPCGLVQFSQFNDTIHLCSSPGVPAQNCSVLNGNDWTDVGIAWQSDINALYHNGTVDPPFTSRVNARITSPDYIVWQRISSGPNFLRLYRIIHRDLEPGTYSLRVNNAFNSYAYNGRKYVNLGKVTVYGMRNTVLQIAYLVTAGVLLVCSPLVMVTYWLSHRRIADPNSVFLKQMMDEIDDAAWTGGGAEHSLT</sequence>
<dbReference type="GO" id="GO:0005783">
    <property type="term" value="C:endoplasmic reticulum"/>
    <property type="evidence" value="ECO:0007669"/>
    <property type="project" value="TreeGrafter"/>
</dbReference>
<dbReference type="EMBL" id="VWRR01000001">
    <property type="protein sequence ID" value="KAF6005219.1"/>
    <property type="molecule type" value="Genomic_DNA"/>
</dbReference>
<dbReference type="Proteomes" id="UP000530660">
    <property type="component" value="Unassembled WGS sequence"/>
</dbReference>
<evidence type="ECO:0000313" key="8">
    <source>
        <dbReference type="EMBL" id="KAF6005219.1"/>
    </source>
</evidence>
<evidence type="ECO:0000256" key="7">
    <source>
        <dbReference type="SAM" id="Phobius"/>
    </source>
</evidence>
<comment type="caution">
    <text evidence="8">The sequence shown here is derived from an EMBL/GenBank/DDBJ whole genome shotgun (WGS) entry which is preliminary data.</text>
</comment>
<dbReference type="GO" id="GO:0005886">
    <property type="term" value="C:plasma membrane"/>
    <property type="evidence" value="ECO:0007669"/>
    <property type="project" value="TreeGrafter"/>
</dbReference>
<gene>
    <name evidence="8" type="primary">TMEM30A</name>
    <name evidence="8" type="ORF">F1559_002752</name>
</gene>
<dbReference type="PANTHER" id="PTHR10926">
    <property type="entry name" value="CELL CYCLE CONTROL PROTEIN 50"/>
    <property type="match status" value="1"/>
</dbReference>
<feature type="region of interest" description="Disordered" evidence="6">
    <location>
        <begin position="1"/>
        <end position="73"/>
    </location>
</feature>
<evidence type="ECO:0000313" key="9">
    <source>
        <dbReference type="Proteomes" id="UP000530660"/>
    </source>
</evidence>
<evidence type="ECO:0000256" key="6">
    <source>
        <dbReference type="SAM" id="MobiDB-lite"/>
    </source>
</evidence>
<feature type="transmembrane region" description="Helical" evidence="7">
    <location>
        <begin position="467"/>
        <end position="489"/>
    </location>
</feature>
<reference evidence="8 9" key="1">
    <citation type="journal article" date="2020" name="J. Phycol.">
        <title>Comparative genome analysis reveals Cyanidiococcus gen. nov., a new extremophilic red algal genus sister to Cyanidioschyzon (Cyanidioschyzonaceae, Rhodophyta).</title>
        <authorList>
            <person name="Liu S.-L."/>
            <person name="Chiang Y.-R."/>
            <person name="Yoon H.S."/>
            <person name="Fu H.-Y."/>
        </authorList>
    </citation>
    <scope>NUCLEOTIDE SEQUENCE [LARGE SCALE GENOMIC DNA]</scope>
    <source>
        <strain evidence="8 9">THAL066</strain>
    </source>
</reference>
<comment type="similarity">
    <text evidence="2">Belongs to the CDC50/LEM3 family.</text>
</comment>
<keyword evidence="9" id="KW-1185">Reference proteome</keyword>
<organism evidence="8 9">
    <name type="scientific">Cyanidiococcus yangmingshanensis</name>
    <dbReference type="NCBI Taxonomy" id="2690220"/>
    <lineage>
        <taxon>Eukaryota</taxon>
        <taxon>Rhodophyta</taxon>
        <taxon>Bangiophyceae</taxon>
        <taxon>Cyanidiales</taxon>
        <taxon>Cyanidiaceae</taxon>
        <taxon>Cyanidiococcus</taxon>
    </lineage>
</organism>